<feature type="domain" description="CASTOR/POLLUX/SYM8 ion channel conserved" evidence="8">
    <location>
        <begin position="345"/>
        <end position="417"/>
    </location>
</feature>
<organism evidence="9 10">
    <name type="scientific">Coccomyxa viridis</name>
    <dbReference type="NCBI Taxonomy" id="1274662"/>
    <lineage>
        <taxon>Eukaryota</taxon>
        <taxon>Viridiplantae</taxon>
        <taxon>Chlorophyta</taxon>
        <taxon>core chlorophytes</taxon>
        <taxon>Trebouxiophyceae</taxon>
        <taxon>Trebouxiophyceae incertae sedis</taxon>
        <taxon>Coccomyxaceae</taxon>
        <taxon>Coccomyxa</taxon>
    </lineage>
</organism>
<protein>
    <submittedName>
        <fullName evidence="9">G12089 protein</fullName>
    </submittedName>
</protein>
<dbReference type="InterPro" id="IPR010420">
    <property type="entry name" value="CASTOR/POLLUX/SYM8_dom"/>
</dbReference>
<evidence type="ECO:0000313" key="10">
    <source>
        <dbReference type="Proteomes" id="UP001497392"/>
    </source>
</evidence>
<dbReference type="Pfam" id="PF06241">
    <property type="entry name" value="Castor_Poll_mid"/>
    <property type="match status" value="1"/>
</dbReference>
<gene>
    <name evidence="9" type="primary">g12089</name>
    <name evidence="9" type="ORF">VP750_LOCUS10781</name>
</gene>
<keyword evidence="3 7" id="KW-0812">Transmembrane</keyword>
<evidence type="ECO:0000259" key="8">
    <source>
        <dbReference type="Pfam" id="PF06241"/>
    </source>
</evidence>
<evidence type="ECO:0000256" key="6">
    <source>
        <dbReference type="ARBA" id="ARBA00023136"/>
    </source>
</evidence>
<keyword evidence="2" id="KW-0813">Transport</keyword>
<feature type="transmembrane region" description="Helical" evidence="7">
    <location>
        <begin position="130"/>
        <end position="149"/>
    </location>
</feature>
<accession>A0ABP1G9G7</accession>
<dbReference type="EMBL" id="CAXHTA020000019">
    <property type="protein sequence ID" value="CAL5228875.1"/>
    <property type="molecule type" value="Genomic_DNA"/>
</dbReference>
<keyword evidence="10" id="KW-1185">Reference proteome</keyword>
<keyword evidence="4 7" id="KW-1133">Transmembrane helix</keyword>
<dbReference type="Gene3D" id="3.40.50.720">
    <property type="entry name" value="NAD(P)-binding Rossmann-like Domain"/>
    <property type="match status" value="2"/>
</dbReference>
<dbReference type="PANTHER" id="PTHR31563:SF10">
    <property type="entry name" value="ION CHANNEL POLLUX-RELATED"/>
    <property type="match status" value="1"/>
</dbReference>
<name>A0ABP1G9G7_9CHLO</name>
<evidence type="ECO:0000256" key="7">
    <source>
        <dbReference type="SAM" id="Phobius"/>
    </source>
</evidence>
<dbReference type="Proteomes" id="UP001497392">
    <property type="component" value="Unassembled WGS sequence"/>
</dbReference>
<comment type="subcellular location">
    <subcellularLocation>
        <location evidence="1">Endomembrane system</location>
        <topology evidence="1">Multi-pass membrane protein</topology>
    </subcellularLocation>
</comment>
<evidence type="ECO:0000313" key="9">
    <source>
        <dbReference type="EMBL" id="CAL5228875.1"/>
    </source>
</evidence>
<feature type="transmembrane region" description="Helical" evidence="7">
    <location>
        <begin position="65"/>
        <end position="86"/>
    </location>
</feature>
<evidence type="ECO:0000256" key="5">
    <source>
        <dbReference type="ARBA" id="ARBA00023065"/>
    </source>
</evidence>
<keyword evidence="6 7" id="KW-0472">Membrane</keyword>
<dbReference type="PANTHER" id="PTHR31563">
    <property type="entry name" value="ION CHANNEL POLLUX-RELATED"/>
    <property type="match status" value="1"/>
</dbReference>
<comment type="caution">
    <text evidence="9">The sequence shown here is derived from an EMBL/GenBank/DDBJ whole genome shotgun (WGS) entry which is preliminary data.</text>
</comment>
<sequence length="824" mass="91382">MDLLAAEADAIDAIDSRKAQQISLTGKNLLRKDTNVFLRPQPILNGVKEVWGRLVYNYFNFRKDAWADVQLLLLLNTGLVITGGLIKRFLVDRSSTVGPAEDFWNDIFDVLIVWFGEFPEVPKGVPAQTFSIFAAITGLIAFAIVVALVEQLVLEILTQNVSRGSQVYEKGHILVLAWAWTQRDREVIWKILSQLCLAYRTEGGRVIVVLSQVPKTEMEEMFRYIIPERERYNSTFVFRQGNPLLPDALRMVAASSASATVIVTDTSRGPNEADAQSTRAAVLLDELDYPGPRKEDSRRGHIIVGLQTQEATSIVSYCCSKRVIPIPTSYLTARRISRNIQYPVLTYVSQMLLNFRSRAQGYLMSFSRLNGMHFGDLYKYFPDAIVLGLSDKDTGRSVLNPDPATIIGPDDNLVLMRPSSIPSAVYQPLKKALRTNLGGWDPEAYVLSSRDDKPVRVRGSASLDEDASCSSAITGQPLLVRGQNGALASQQASGCYMLPMEFSATTEQSVDVLICGWGDSTFMVALLHSMDEELPKGSQVTVLNLQPKEAVLGLARETANLQKLSMMHVYGDPLKYRDLKDRIAVEKFNSAIILCDAAWVDPDQNTANGIALKTKDDMLRLDSMVMTVQLGIRKLLEERGFPDINIITEKVAFQGITRFEDRGRMPLGSVFNVTSFSARILSQAMYNPKAIMAYDQFGKDTEMIVQDSSSFAEEGERVSFLQVQARAMAVKQVLVGFYDIPKSVEQPLQLVINPEGVEAREREVVWNRNDNRVKFICLSKKATRVDHTIPPSPGTRIAVGQEPSTNANGATVIAIAGKDAASEV</sequence>
<proteinExistence type="predicted"/>
<evidence type="ECO:0000256" key="2">
    <source>
        <dbReference type="ARBA" id="ARBA00022448"/>
    </source>
</evidence>
<reference evidence="9 10" key="1">
    <citation type="submission" date="2024-06" db="EMBL/GenBank/DDBJ databases">
        <authorList>
            <person name="Kraege A."/>
            <person name="Thomma B."/>
        </authorList>
    </citation>
    <scope>NUCLEOTIDE SEQUENCE [LARGE SCALE GENOMIC DNA]</scope>
</reference>
<dbReference type="InterPro" id="IPR044849">
    <property type="entry name" value="CASTOR/POLLUX/SYM8-like"/>
</dbReference>
<evidence type="ECO:0000256" key="3">
    <source>
        <dbReference type="ARBA" id="ARBA00022692"/>
    </source>
</evidence>
<keyword evidence="5" id="KW-0406">Ion transport</keyword>
<evidence type="ECO:0000256" key="4">
    <source>
        <dbReference type="ARBA" id="ARBA00022989"/>
    </source>
</evidence>
<evidence type="ECO:0000256" key="1">
    <source>
        <dbReference type="ARBA" id="ARBA00004127"/>
    </source>
</evidence>